<dbReference type="GO" id="GO:0016747">
    <property type="term" value="F:acyltransferase activity, transferring groups other than amino-acyl groups"/>
    <property type="evidence" value="ECO:0007669"/>
    <property type="project" value="InterPro"/>
</dbReference>
<gene>
    <name evidence="2" type="ORF">H8693_07470</name>
</gene>
<keyword evidence="3" id="KW-1185">Reference proteome</keyword>
<dbReference type="AlphaFoldDB" id="A0A926HWW5"/>
<evidence type="ECO:0000313" key="2">
    <source>
        <dbReference type="EMBL" id="MBC8538773.1"/>
    </source>
</evidence>
<dbReference type="InterPro" id="IPR000182">
    <property type="entry name" value="GNAT_dom"/>
</dbReference>
<dbReference type="RefSeq" id="WP_249280469.1">
    <property type="nucleotide sequence ID" value="NZ_JACRSS010000003.1"/>
</dbReference>
<dbReference type="InterPro" id="IPR016181">
    <property type="entry name" value="Acyl_CoA_acyltransferase"/>
</dbReference>
<dbReference type="InterPro" id="IPR050276">
    <property type="entry name" value="MshD_Acetyltransferase"/>
</dbReference>
<accession>A0A926HWW5</accession>
<dbReference type="Pfam" id="PF00583">
    <property type="entry name" value="Acetyltransf_1"/>
    <property type="match status" value="1"/>
</dbReference>
<dbReference type="PANTHER" id="PTHR43617:SF2">
    <property type="entry name" value="UPF0039 PROTEIN SLL0451"/>
    <property type="match status" value="1"/>
</dbReference>
<dbReference type="Proteomes" id="UP000617951">
    <property type="component" value="Unassembled WGS sequence"/>
</dbReference>
<dbReference type="CDD" id="cd04301">
    <property type="entry name" value="NAT_SF"/>
    <property type="match status" value="1"/>
</dbReference>
<name>A0A926HWW5_9FIRM</name>
<reference evidence="2" key="1">
    <citation type="submission" date="2020-08" db="EMBL/GenBank/DDBJ databases">
        <title>Genome public.</title>
        <authorList>
            <person name="Liu C."/>
            <person name="Sun Q."/>
        </authorList>
    </citation>
    <scope>NUCLEOTIDE SEQUENCE</scope>
    <source>
        <strain evidence="2">NSJ-63</strain>
    </source>
</reference>
<dbReference type="Gene3D" id="3.40.630.30">
    <property type="match status" value="1"/>
</dbReference>
<comment type="caution">
    <text evidence="2">The sequence shown here is derived from an EMBL/GenBank/DDBJ whole genome shotgun (WGS) entry which is preliminary data.</text>
</comment>
<protein>
    <submittedName>
        <fullName evidence="2">N-acetyltransferase</fullName>
    </submittedName>
</protein>
<feature type="domain" description="N-acetyltransferase" evidence="1">
    <location>
        <begin position="7"/>
        <end position="157"/>
    </location>
</feature>
<sequence length="175" mass="19279">MDVSSGFVIRQETPEDYEAVYELVRSAFLTAEHRDGNEQDLVVALRKGEAFIPQLSLVAQEGEEILGYVLFTRAWAGEKPLLALAPLAVSPKRQRQGIGSALVREGHRIARELGYGYAAVLGSTEYYARFGYAAAGRHGIQVPPEIPPENFMAIRLREDAGPIEGTIVYAREFGI</sequence>
<dbReference type="PROSITE" id="PS51186">
    <property type="entry name" value="GNAT"/>
    <property type="match status" value="1"/>
</dbReference>
<dbReference type="EMBL" id="JACRSS010000003">
    <property type="protein sequence ID" value="MBC8538773.1"/>
    <property type="molecule type" value="Genomic_DNA"/>
</dbReference>
<proteinExistence type="predicted"/>
<organism evidence="2 3">
    <name type="scientific">Guopingia tenuis</name>
    <dbReference type="NCBI Taxonomy" id="2763656"/>
    <lineage>
        <taxon>Bacteria</taxon>
        <taxon>Bacillati</taxon>
        <taxon>Bacillota</taxon>
        <taxon>Clostridia</taxon>
        <taxon>Christensenellales</taxon>
        <taxon>Christensenellaceae</taxon>
        <taxon>Guopingia</taxon>
    </lineage>
</organism>
<dbReference type="SUPFAM" id="SSF55729">
    <property type="entry name" value="Acyl-CoA N-acyltransferases (Nat)"/>
    <property type="match status" value="1"/>
</dbReference>
<evidence type="ECO:0000259" key="1">
    <source>
        <dbReference type="PROSITE" id="PS51186"/>
    </source>
</evidence>
<dbReference type="PANTHER" id="PTHR43617">
    <property type="entry name" value="L-AMINO ACID N-ACETYLTRANSFERASE"/>
    <property type="match status" value="1"/>
</dbReference>
<evidence type="ECO:0000313" key="3">
    <source>
        <dbReference type="Proteomes" id="UP000617951"/>
    </source>
</evidence>